<dbReference type="EMBL" id="LR796795">
    <property type="protein sequence ID" value="CAB4166608.1"/>
    <property type="molecule type" value="Genomic_DNA"/>
</dbReference>
<gene>
    <name evidence="1" type="ORF">UFOVP844_39</name>
</gene>
<sequence length="94" mass="10892">MNQEQLDEEHRDIIQLAVLNLFKFLDKEIPESEKYSHLNLALNVIIGALSTISFNFISIEGEEEFLKTIVTQIKESMDCHRVLKLLNTKEKMNG</sequence>
<reference evidence="1" key="1">
    <citation type="submission" date="2020-04" db="EMBL/GenBank/DDBJ databases">
        <authorList>
            <person name="Chiriac C."/>
            <person name="Salcher M."/>
            <person name="Ghai R."/>
            <person name="Kavagutti S V."/>
        </authorList>
    </citation>
    <scope>NUCLEOTIDE SEQUENCE</scope>
</reference>
<evidence type="ECO:0000313" key="1">
    <source>
        <dbReference type="EMBL" id="CAB4166608.1"/>
    </source>
</evidence>
<proteinExistence type="predicted"/>
<name>A0A6J5PBI5_9CAUD</name>
<accession>A0A6J5PBI5</accession>
<organism evidence="1">
    <name type="scientific">uncultured Caudovirales phage</name>
    <dbReference type="NCBI Taxonomy" id="2100421"/>
    <lineage>
        <taxon>Viruses</taxon>
        <taxon>Duplodnaviria</taxon>
        <taxon>Heunggongvirae</taxon>
        <taxon>Uroviricota</taxon>
        <taxon>Caudoviricetes</taxon>
        <taxon>Peduoviridae</taxon>
        <taxon>Maltschvirus</taxon>
        <taxon>Maltschvirus maltsch</taxon>
    </lineage>
</organism>
<protein>
    <submittedName>
        <fullName evidence="1">Uncharacterized protein</fullName>
    </submittedName>
</protein>